<comment type="caution">
    <text evidence="2">The sequence shown here is derived from an EMBL/GenBank/DDBJ whole genome shotgun (WGS) entry which is preliminary data.</text>
</comment>
<reference evidence="2 3" key="1">
    <citation type="journal article" date="2024" name="BMC Genomics">
        <title>De novo assembly and annotation of Popillia japonica's genome with initial clues to its potential as an invasive pest.</title>
        <authorList>
            <person name="Cucini C."/>
            <person name="Boschi S."/>
            <person name="Funari R."/>
            <person name="Cardaioli E."/>
            <person name="Iannotti N."/>
            <person name="Marturano G."/>
            <person name="Paoli F."/>
            <person name="Bruttini M."/>
            <person name="Carapelli A."/>
            <person name="Frati F."/>
            <person name="Nardi F."/>
        </authorList>
    </citation>
    <scope>NUCLEOTIDE SEQUENCE [LARGE SCALE GENOMIC DNA]</scope>
    <source>
        <strain evidence="2">DMR45628</strain>
    </source>
</reference>
<proteinExistence type="predicted"/>
<organism evidence="2 3">
    <name type="scientific">Popillia japonica</name>
    <name type="common">Japanese beetle</name>
    <dbReference type="NCBI Taxonomy" id="7064"/>
    <lineage>
        <taxon>Eukaryota</taxon>
        <taxon>Metazoa</taxon>
        <taxon>Ecdysozoa</taxon>
        <taxon>Arthropoda</taxon>
        <taxon>Hexapoda</taxon>
        <taxon>Insecta</taxon>
        <taxon>Pterygota</taxon>
        <taxon>Neoptera</taxon>
        <taxon>Endopterygota</taxon>
        <taxon>Coleoptera</taxon>
        <taxon>Polyphaga</taxon>
        <taxon>Scarabaeiformia</taxon>
        <taxon>Scarabaeidae</taxon>
        <taxon>Rutelinae</taxon>
        <taxon>Popillia</taxon>
    </lineage>
</organism>
<protein>
    <recommendedName>
        <fullName evidence="4">DNA topoisomerase</fullName>
    </recommendedName>
</protein>
<gene>
    <name evidence="2" type="ORF">QE152_g12874</name>
</gene>
<evidence type="ECO:0000313" key="3">
    <source>
        <dbReference type="Proteomes" id="UP001458880"/>
    </source>
</evidence>
<dbReference type="Proteomes" id="UP001458880">
    <property type="component" value="Unassembled WGS sequence"/>
</dbReference>
<feature type="region of interest" description="Disordered" evidence="1">
    <location>
        <begin position="125"/>
        <end position="144"/>
    </location>
</feature>
<dbReference type="AlphaFoldDB" id="A0AAW1LBL8"/>
<dbReference type="PROSITE" id="PS51257">
    <property type="entry name" value="PROKAR_LIPOPROTEIN"/>
    <property type="match status" value="1"/>
</dbReference>
<accession>A0AAW1LBL8</accession>
<evidence type="ECO:0008006" key="4">
    <source>
        <dbReference type="Google" id="ProtNLM"/>
    </source>
</evidence>
<keyword evidence="3" id="KW-1185">Reference proteome</keyword>
<evidence type="ECO:0000313" key="2">
    <source>
        <dbReference type="EMBL" id="KAK9732417.1"/>
    </source>
</evidence>
<name>A0AAW1LBL8_POPJA</name>
<sequence>MKKGNGCNNCSHPNCAYSLNTNGVSSCVECELGVLVLDPSSGPKWKLGCNRCDIIINLFEDAQKIAVIDEEVCECGAQLVTVEYKSDKTKFADDRTEMSGCIFCSPHFSNLVEKHKAVSFARSNNRRPVRPNNRVTRGGARPKPKDKMAQLAAYFV</sequence>
<evidence type="ECO:0000256" key="1">
    <source>
        <dbReference type="SAM" id="MobiDB-lite"/>
    </source>
</evidence>
<dbReference type="EMBL" id="JASPKY010000119">
    <property type="protein sequence ID" value="KAK9732417.1"/>
    <property type="molecule type" value="Genomic_DNA"/>
</dbReference>